<feature type="compositionally biased region" description="Pro residues" evidence="1">
    <location>
        <begin position="35"/>
        <end position="55"/>
    </location>
</feature>
<evidence type="ECO:0000313" key="4">
    <source>
        <dbReference type="EMBL" id="ABN00495.1"/>
    </source>
</evidence>
<dbReference type="RefSeq" id="WP_011831964.1">
    <property type="nucleotide sequence ID" value="NC_008835.1"/>
</dbReference>
<name>A2RVZ5_BURM9</name>
<dbReference type="EC" id="3.2.1.33" evidence="4"/>
<sequence length="776" mass="83829">MPRQADPASPRAPQAAASASSSARCAAPGAAPPQSAQPPQSPQSPQSPQPAPPTPAFIAPEPDAQKAVRGSQFVLKAGDAFVVSDALGDIAGRDDGLFVDDMRVLSQWRLTFGGRAPSLLSGATSADNASFTAHLTNRPLPPLGGRETPEGVIHIERMRVLADNVLHEALTLTNYGTCDAEVPLSVSFGADFKDMFEVRGSRRERRGAVAPPCVEAGAVRLRYDGLDAVERSVRIGFEPKPDTLAVDRADYTLTIAAQACVSLYLTVEARVGAAHAGGDAFARRPCVATGRGALRKALADVHRAMRERRRTIARVHTSNPLFNAWLDRSLADLGLLTTSLETGPYPYAGIPWFSTPFGRDAVITSLQMLWLQPSLARGVLRFLAEHQARETSAFRDAEPGKIMHEFRKSEMAATGEVPFALYYGGVDTTPLFVVLAGAYLEYTGDESLIDELWPALERAAQWVSTVCERNPRGLLDYQRTSARGLANQGWKDSQDSVFHADGRFPSGPIALVEVQAYACAAFDAMATFSRRRGHAADTVRYAQRAKRLREQVEALFWMPEAGFYGIAVDGHGELCRVLASNAAHLLAFGLPEQSRGESVARVLGSTLFRTGWGVRTLAAGQPRFNPMAYHNGSIWPHDNALAARGLARYGDKRAVLDLLRALFEAAVSFDMRLPELFCGFPRRRGEPPTAYPVACLPQAWAAGAPFMMLQACLGISVDAARGEVRVERPELPEGVDWLRVDDLRVGGDSVSLTFRRVEGQVVAAAEPGGARVVAVL</sequence>
<dbReference type="SUPFAM" id="SSF48208">
    <property type="entry name" value="Six-hairpin glycosidases"/>
    <property type="match status" value="1"/>
</dbReference>
<feature type="region of interest" description="Disordered" evidence="1">
    <location>
        <begin position="1"/>
        <end position="65"/>
    </location>
</feature>
<dbReference type="InterPro" id="IPR054491">
    <property type="entry name" value="MGH1-like_GH"/>
</dbReference>
<dbReference type="Gene3D" id="1.50.10.10">
    <property type="match status" value="1"/>
</dbReference>
<protein>
    <submittedName>
        <fullName evidence="4">Amylo-alpha-1,6-glucosidase</fullName>
        <ecNumber evidence="4">3.2.1.33</ecNumber>
    </submittedName>
</protein>
<feature type="domain" description="Mannosylglycerate hydrolase MGH1-like glycoside hydrolase" evidence="3">
    <location>
        <begin position="360"/>
        <end position="665"/>
    </location>
</feature>
<feature type="domain" description="Putative glycogen debranching enzyme N-terminal" evidence="2">
    <location>
        <begin position="75"/>
        <end position="265"/>
    </location>
</feature>
<gene>
    <name evidence="4" type="ordered locus">BMA10229_0038</name>
</gene>
<dbReference type="Pfam" id="PF14742">
    <property type="entry name" value="GDE_N_bis"/>
    <property type="match status" value="1"/>
</dbReference>
<dbReference type="InterPro" id="IPR032856">
    <property type="entry name" value="GDE_N_bis"/>
</dbReference>
<proteinExistence type="predicted"/>
<accession>A2RVZ5</accession>
<feature type="compositionally biased region" description="Low complexity" evidence="1">
    <location>
        <begin position="1"/>
        <end position="34"/>
    </location>
</feature>
<evidence type="ECO:0000313" key="5">
    <source>
        <dbReference type="Proteomes" id="UP000002283"/>
    </source>
</evidence>
<dbReference type="Proteomes" id="UP000002283">
    <property type="component" value="Chromosome II"/>
</dbReference>
<evidence type="ECO:0000259" key="2">
    <source>
        <dbReference type="Pfam" id="PF14742"/>
    </source>
</evidence>
<dbReference type="KEGG" id="bml:BMA10229_0038"/>
<dbReference type="HOGENOM" id="CLU_019216_1_0_4"/>
<organism evidence="4 5">
    <name type="scientific">Burkholderia mallei (strain NCTC 10229)</name>
    <dbReference type="NCBI Taxonomy" id="412022"/>
    <lineage>
        <taxon>Bacteria</taxon>
        <taxon>Pseudomonadati</taxon>
        <taxon>Pseudomonadota</taxon>
        <taxon>Betaproteobacteria</taxon>
        <taxon>Burkholderiales</taxon>
        <taxon>Burkholderiaceae</taxon>
        <taxon>Burkholderia</taxon>
        <taxon>pseudomallei group</taxon>
    </lineage>
</organism>
<dbReference type="Pfam" id="PF22422">
    <property type="entry name" value="MGH1-like_GH"/>
    <property type="match status" value="1"/>
</dbReference>
<dbReference type="InterPro" id="IPR008928">
    <property type="entry name" value="6-hairpin_glycosidase_sf"/>
</dbReference>
<keyword evidence="4" id="KW-0378">Hydrolase</keyword>
<dbReference type="GO" id="GO:0004135">
    <property type="term" value="F:amylo-alpha-1,6-glucosidase activity"/>
    <property type="evidence" value="ECO:0007669"/>
    <property type="project" value="UniProtKB-EC"/>
</dbReference>
<dbReference type="GO" id="GO:0005975">
    <property type="term" value="P:carbohydrate metabolic process"/>
    <property type="evidence" value="ECO:0007669"/>
    <property type="project" value="InterPro"/>
</dbReference>
<dbReference type="AlphaFoldDB" id="A2RVZ5"/>
<keyword evidence="4" id="KW-0326">Glycosidase</keyword>
<dbReference type="EMBL" id="CP000545">
    <property type="protein sequence ID" value="ABN00495.1"/>
    <property type="molecule type" value="Genomic_DNA"/>
</dbReference>
<dbReference type="InterPro" id="IPR012341">
    <property type="entry name" value="6hp_glycosidase-like_sf"/>
</dbReference>
<reference evidence="4 5" key="1">
    <citation type="submission" date="2007-01" db="EMBL/GenBank/DDBJ databases">
        <authorList>
            <person name="DeShazer D."/>
            <person name="Woods D.E."/>
            <person name="Nierman W.C."/>
        </authorList>
    </citation>
    <scope>NUCLEOTIDE SEQUENCE [LARGE SCALE GENOMIC DNA]</scope>
    <source>
        <strain evidence="4 5">NCTC 10229</strain>
    </source>
</reference>
<evidence type="ECO:0000259" key="3">
    <source>
        <dbReference type="Pfam" id="PF22422"/>
    </source>
</evidence>
<evidence type="ECO:0000256" key="1">
    <source>
        <dbReference type="SAM" id="MobiDB-lite"/>
    </source>
</evidence>